<accession>A0A7J9NET4</accession>
<dbReference type="InterPro" id="IPR021109">
    <property type="entry name" value="Peptidase_aspartic_dom_sf"/>
</dbReference>
<gene>
    <name evidence="2" type="ORF">Goshw_028509</name>
</gene>
<dbReference type="EMBL" id="JABFAF010279940">
    <property type="protein sequence ID" value="MBA0881812.1"/>
    <property type="molecule type" value="Genomic_DNA"/>
</dbReference>
<dbReference type="PANTHER" id="PTHR33067:SF31">
    <property type="entry name" value="RNA-DIRECTED DNA POLYMERASE"/>
    <property type="match status" value="1"/>
</dbReference>
<proteinExistence type="predicted"/>
<feature type="compositionally biased region" description="Basic and acidic residues" evidence="1">
    <location>
        <begin position="7"/>
        <end position="31"/>
    </location>
</feature>
<evidence type="ECO:0000313" key="3">
    <source>
        <dbReference type="Proteomes" id="UP000593576"/>
    </source>
</evidence>
<protein>
    <submittedName>
        <fullName evidence="2">Uncharacterized protein</fullName>
    </submittedName>
</protein>
<keyword evidence="3" id="KW-1185">Reference proteome</keyword>
<dbReference type="PANTHER" id="PTHR33067">
    <property type="entry name" value="RNA-DIRECTED DNA POLYMERASE-RELATED"/>
    <property type="match status" value="1"/>
</dbReference>
<evidence type="ECO:0000256" key="1">
    <source>
        <dbReference type="SAM" id="MobiDB-lite"/>
    </source>
</evidence>
<dbReference type="OrthoDB" id="1937287at2759"/>
<organism evidence="2 3">
    <name type="scientific">Gossypium schwendimanii</name>
    <name type="common">Cotton</name>
    <dbReference type="NCBI Taxonomy" id="34291"/>
    <lineage>
        <taxon>Eukaryota</taxon>
        <taxon>Viridiplantae</taxon>
        <taxon>Streptophyta</taxon>
        <taxon>Embryophyta</taxon>
        <taxon>Tracheophyta</taxon>
        <taxon>Spermatophyta</taxon>
        <taxon>Magnoliopsida</taxon>
        <taxon>eudicotyledons</taxon>
        <taxon>Gunneridae</taxon>
        <taxon>Pentapetalae</taxon>
        <taxon>rosids</taxon>
        <taxon>malvids</taxon>
        <taxon>Malvales</taxon>
        <taxon>Malvaceae</taxon>
        <taxon>Malvoideae</taxon>
        <taxon>Gossypium</taxon>
    </lineage>
</organism>
<feature type="compositionally biased region" description="Acidic residues" evidence="1">
    <location>
        <begin position="390"/>
        <end position="411"/>
    </location>
</feature>
<dbReference type="Gene3D" id="2.40.70.10">
    <property type="entry name" value="Acid Proteases"/>
    <property type="match status" value="1"/>
</dbReference>
<sequence length="411" mass="47017">MENIDDPQEKSLEIENEPEPKERIAPAVEPEREIIKDANVTKIPFPSRVEDKQSGTKKNLCRKIKVGEQVDLSASCSVIISRQIPQKLKDPGSFTIPIEIGSTHFNRALCDLGENVLVKVLNFNIPIDFEEDNEIPILLCRPFLATSRSIIDLKKNKLTMKINGETEIFKYGHQLNEEDGKRKLGEQCKKLLVSNTPNSRDILPFMYAERINRFKEMDKRAETIPKDNVVVPIVQEFYASLQDLESRNTNGHMEDIVPLRGKKVKGRMEISSGYQYSTSFYQAIMFPKAKMWIQFVCTQRVPALNVSNVNTFQAWPKSGSFLSPFHDGLMQKGKCTYEIHWAVVKTLSKYYRGHLVSTAHRAMNQTNKVLEQATTRSDNYTNFITKAHESEEEGKDEENDGSEEMDFEEGD</sequence>
<dbReference type="Proteomes" id="UP000593576">
    <property type="component" value="Unassembled WGS sequence"/>
</dbReference>
<reference evidence="2 3" key="1">
    <citation type="journal article" date="2019" name="Genome Biol. Evol.">
        <title>Insights into the evolution of the New World diploid cottons (Gossypium, subgenus Houzingenia) based on genome sequencing.</title>
        <authorList>
            <person name="Grover C.E."/>
            <person name="Arick M.A. 2nd"/>
            <person name="Thrash A."/>
            <person name="Conover J.L."/>
            <person name="Sanders W.S."/>
            <person name="Peterson D.G."/>
            <person name="Frelichowski J.E."/>
            <person name="Scheffler J.A."/>
            <person name="Scheffler B.E."/>
            <person name="Wendel J.F."/>
        </authorList>
    </citation>
    <scope>NUCLEOTIDE SEQUENCE [LARGE SCALE GENOMIC DNA]</scope>
    <source>
        <strain evidence="2">1</strain>
        <tissue evidence="2">Leaf</tissue>
    </source>
</reference>
<dbReference type="AlphaFoldDB" id="A0A7J9NET4"/>
<evidence type="ECO:0000313" key="2">
    <source>
        <dbReference type="EMBL" id="MBA0881812.1"/>
    </source>
</evidence>
<name>A0A7J9NET4_GOSSC</name>
<feature type="region of interest" description="Disordered" evidence="1">
    <location>
        <begin position="1"/>
        <end position="31"/>
    </location>
</feature>
<feature type="region of interest" description="Disordered" evidence="1">
    <location>
        <begin position="387"/>
        <end position="411"/>
    </location>
</feature>
<comment type="caution">
    <text evidence="2">The sequence shown here is derived from an EMBL/GenBank/DDBJ whole genome shotgun (WGS) entry which is preliminary data.</text>
</comment>